<evidence type="ECO:0000256" key="5">
    <source>
        <dbReference type="SAM" id="SignalP"/>
    </source>
</evidence>
<comment type="cofactor">
    <cofactor evidence="3">
        <name>Zn(2+)</name>
        <dbReference type="ChEBI" id="CHEBI:29105"/>
    </cofactor>
    <text evidence="3">Binds 2 Zn(2+) ions.</text>
</comment>
<dbReference type="PANTHER" id="PTHR11596:SF5">
    <property type="entry name" value="ALKALINE PHOSPHATASE"/>
    <property type="match status" value="1"/>
</dbReference>
<feature type="binding site" evidence="3">
    <location>
        <position position="316"/>
    </location>
    <ligand>
        <name>Zn(2+)</name>
        <dbReference type="ChEBI" id="CHEBI:29105"/>
        <label>2</label>
    </ligand>
</feature>
<evidence type="ECO:0000313" key="7">
    <source>
        <dbReference type="Proteomes" id="UP000810252"/>
    </source>
</evidence>
<feature type="binding site" evidence="3">
    <location>
        <position position="268"/>
    </location>
    <ligand>
        <name>Mg(2+)</name>
        <dbReference type="ChEBI" id="CHEBI:18420"/>
    </ligand>
</feature>
<feature type="active site" description="Phosphoserine intermediate" evidence="2">
    <location>
        <position position="91"/>
    </location>
</feature>
<feature type="binding site" evidence="3">
    <location>
        <position position="277"/>
    </location>
    <ligand>
        <name>Zn(2+)</name>
        <dbReference type="ChEBI" id="CHEBI:29105"/>
        <label>2</label>
    </ligand>
</feature>
<feature type="chain" id="PRO_5039263307" evidence="5">
    <location>
        <begin position="19"/>
        <end position="405"/>
    </location>
</feature>
<keyword evidence="3" id="KW-0862">Zinc</keyword>
<comment type="caution">
    <text evidence="6">The sequence shown here is derived from an EMBL/GenBank/DDBJ whole genome shotgun (WGS) entry which is preliminary data.</text>
</comment>
<dbReference type="GO" id="GO:0004035">
    <property type="term" value="F:alkaline phosphatase activity"/>
    <property type="evidence" value="ECO:0007669"/>
    <property type="project" value="TreeGrafter"/>
</dbReference>
<evidence type="ECO:0000256" key="1">
    <source>
        <dbReference type="ARBA" id="ARBA00022553"/>
    </source>
</evidence>
<feature type="binding site" evidence="3">
    <location>
        <position position="144"/>
    </location>
    <ligand>
        <name>Mg(2+)</name>
        <dbReference type="ChEBI" id="CHEBI:18420"/>
    </ligand>
</feature>
<evidence type="ECO:0000256" key="4">
    <source>
        <dbReference type="RuleBase" id="RU003946"/>
    </source>
</evidence>
<dbReference type="Pfam" id="PF00245">
    <property type="entry name" value="Alk_phosphatase"/>
    <property type="match status" value="3"/>
</dbReference>
<dbReference type="GO" id="GO:0046872">
    <property type="term" value="F:metal ion binding"/>
    <property type="evidence" value="ECO:0007669"/>
    <property type="project" value="UniProtKB-KW"/>
</dbReference>
<reference evidence="6" key="1">
    <citation type="submission" date="2020-10" db="EMBL/GenBank/DDBJ databases">
        <authorList>
            <person name="Gilroy R."/>
        </authorList>
    </citation>
    <scope>NUCLEOTIDE SEQUENCE</scope>
    <source>
        <strain evidence="6">20514</strain>
    </source>
</reference>
<feature type="signal peptide" evidence="5">
    <location>
        <begin position="1"/>
        <end position="18"/>
    </location>
</feature>
<keyword evidence="3" id="KW-0479">Metal-binding</keyword>
<feature type="binding site" evidence="3">
    <location>
        <position position="317"/>
    </location>
    <ligand>
        <name>Zn(2+)</name>
        <dbReference type="ChEBI" id="CHEBI:29105"/>
        <label>2</label>
    </ligand>
</feature>
<feature type="binding site" evidence="3">
    <location>
        <position position="273"/>
    </location>
    <ligand>
        <name>Zn(2+)</name>
        <dbReference type="ChEBI" id="CHEBI:29105"/>
        <label>2</label>
    </ligand>
</feature>
<dbReference type="Proteomes" id="UP000810252">
    <property type="component" value="Unassembled WGS sequence"/>
</dbReference>
<dbReference type="CDD" id="cd16012">
    <property type="entry name" value="ALP"/>
    <property type="match status" value="1"/>
</dbReference>
<accession>A0A9D9HG16</accession>
<evidence type="ECO:0000256" key="3">
    <source>
        <dbReference type="PIRSR" id="PIRSR601952-2"/>
    </source>
</evidence>
<evidence type="ECO:0000256" key="2">
    <source>
        <dbReference type="PIRSR" id="PIRSR601952-1"/>
    </source>
</evidence>
<organism evidence="6 7">
    <name type="scientific">Candidatus Cryptobacteroides merdigallinarum</name>
    <dbReference type="NCBI Taxonomy" id="2840770"/>
    <lineage>
        <taxon>Bacteria</taxon>
        <taxon>Pseudomonadati</taxon>
        <taxon>Bacteroidota</taxon>
        <taxon>Bacteroidia</taxon>
        <taxon>Bacteroidales</taxon>
        <taxon>Candidatus Cryptobacteroides</taxon>
    </lineage>
</organism>
<dbReference type="AlphaFoldDB" id="A0A9D9HG16"/>
<evidence type="ECO:0000313" key="6">
    <source>
        <dbReference type="EMBL" id="MBO8448863.1"/>
    </source>
</evidence>
<feature type="binding site" evidence="3">
    <location>
        <position position="371"/>
    </location>
    <ligand>
        <name>Zn(2+)</name>
        <dbReference type="ChEBI" id="CHEBI:29105"/>
        <label>2</label>
    </ligand>
</feature>
<dbReference type="SUPFAM" id="SSF53649">
    <property type="entry name" value="Alkaline phosphatase-like"/>
    <property type="match status" value="1"/>
</dbReference>
<feature type="binding site" evidence="3">
    <location>
        <position position="41"/>
    </location>
    <ligand>
        <name>Zn(2+)</name>
        <dbReference type="ChEBI" id="CHEBI:29105"/>
        <label>2</label>
    </ligand>
</feature>
<sequence>MYRNFFLLTILAALCALTGCTDGNRNEPEGQAKYIFLFIGDGMGQAQVAATESYLAYQNGELGGIGRLSFTKFPYLGMATTFSANKNITCSSAAGTALATGSKTNNSMLGETPDGKELESFTYRLKDKGYRIGIISNVPVNHATPASFYANAKSRKDYYEISLQVPESGFDYFAGDGFLDFNGKDGKKEDIDRIIEGKGYTISYGMEEYNAEKGAEKLILCQKDNRKSDSENYVVKHTEEEEISLKEMVETAIDRFSADGKPFFIMAEGGTIDWAGHNNRTMPMTEKVLELDEAVKEAYAFYLKHPDETLIVVTADHETGGLTLGCGKGENIKWDMLENAWKAAGKKDIIGDEENAKLNKSANIGWSTGGHTGIPVPVYAVGHGAEMFSGCYDNTDIPKKIMRGE</sequence>
<dbReference type="PROSITE" id="PS51257">
    <property type="entry name" value="PROKAR_LIPOPROTEIN"/>
    <property type="match status" value="1"/>
</dbReference>
<gene>
    <name evidence="6" type="ORF">IAC29_06290</name>
</gene>
<keyword evidence="1" id="KW-0597">Phosphoprotein</keyword>
<dbReference type="InterPro" id="IPR017850">
    <property type="entry name" value="Alkaline_phosphatase_core_sf"/>
</dbReference>
<name>A0A9D9HG16_9BACT</name>
<keyword evidence="5" id="KW-0732">Signal</keyword>
<feature type="binding site" evidence="3">
    <location>
        <position position="142"/>
    </location>
    <ligand>
        <name>Mg(2+)</name>
        <dbReference type="ChEBI" id="CHEBI:18420"/>
    </ligand>
</feature>
<comment type="cofactor">
    <cofactor evidence="3">
        <name>Mg(2+)</name>
        <dbReference type="ChEBI" id="CHEBI:18420"/>
    </cofactor>
    <text evidence="3">Binds 1 Mg(2+) ion.</text>
</comment>
<dbReference type="Gene3D" id="3.40.720.10">
    <property type="entry name" value="Alkaline Phosphatase, subunit A"/>
    <property type="match status" value="1"/>
</dbReference>
<dbReference type="EMBL" id="JADIMQ010000088">
    <property type="protein sequence ID" value="MBO8448863.1"/>
    <property type="molecule type" value="Genomic_DNA"/>
</dbReference>
<dbReference type="PANTHER" id="PTHR11596">
    <property type="entry name" value="ALKALINE PHOSPHATASE"/>
    <property type="match status" value="1"/>
</dbReference>
<dbReference type="InterPro" id="IPR001952">
    <property type="entry name" value="Alkaline_phosphatase"/>
</dbReference>
<proteinExistence type="inferred from homology"/>
<comment type="similarity">
    <text evidence="4">Belongs to the alkaline phosphatase family.</text>
</comment>
<dbReference type="SMART" id="SM00098">
    <property type="entry name" value="alkPPc"/>
    <property type="match status" value="1"/>
</dbReference>
<keyword evidence="3" id="KW-0460">Magnesium</keyword>
<reference evidence="6" key="2">
    <citation type="journal article" date="2021" name="PeerJ">
        <title>Extensive microbial diversity within the chicken gut microbiome revealed by metagenomics and culture.</title>
        <authorList>
            <person name="Gilroy R."/>
            <person name="Ravi A."/>
            <person name="Getino M."/>
            <person name="Pursley I."/>
            <person name="Horton D.L."/>
            <person name="Alikhan N.F."/>
            <person name="Baker D."/>
            <person name="Gharbi K."/>
            <person name="Hall N."/>
            <person name="Watson M."/>
            <person name="Adriaenssens E.M."/>
            <person name="Foster-Nyarko E."/>
            <person name="Jarju S."/>
            <person name="Secka A."/>
            <person name="Antonio M."/>
            <person name="Oren A."/>
            <person name="Chaudhuri R.R."/>
            <person name="La Ragione R."/>
            <person name="Hildebrand F."/>
            <person name="Pallen M.J."/>
        </authorList>
    </citation>
    <scope>NUCLEOTIDE SEQUENCE</scope>
    <source>
        <strain evidence="6">20514</strain>
    </source>
</reference>
<dbReference type="PRINTS" id="PR00113">
    <property type="entry name" value="ALKPHPHTASE"/>
</dbReference>
<feature type="binding site" evidence="3">
    <location>
        <position position="41"/>
    </location>
    <ligand>
        <name>Mg(2+)</name>
        <dbReference type="ChEBI" id="CHEBI:18420"/>
    </ligand>
</feature>
<protein>
    <submittedName>
        <fullName evidence="6">Alkaline phosphatase</fullName>
    </submittedName>
</protein>